<dbReference type="GO" id="GO:0004062">
    <property type="term" value="F:aryl sulfotransferase activity"/>
    <property type="evidence" value="ECO:0007669"/>
    <property type="project" value="InterPro"/>
</dbReference>
<dbReference type="InterPro" id="IPR053143">
    <property type="entry name" value="Arylsulfate_ST"/>
</dbReference>
<proteinExistence type="predicted"/>
<evidence type="ECO:0000313" key="2">
    <source>
        <dbReference type="Proteomes" id="UP000183997"/>
    </source>
</evidence>
<sequence>MGLPTIHPTGTTVYNPEKAFNGYTIFQAAELGAMLINMNGKEVKLWKGLHGFPNKMLPGGYVLGHRGARDTKFGYQDNVDLVQVDWNGNVVWEFNQYEFIEDPGNEPRWMARQHHDYQRAGNPVGYYVPGMDPKTDSGNTLILAHKNVYNKKISDKKLLDDTIIEVDWEGNIVWEWNCNEHFDEYGFSQAEKNVLFRDPNMHECGGGMGDWMHINSMSTLGPNQWYDQGDERFHPDNIIWDARESNITAIISKETGKVVWRLGPDFTATKELRKLGIIIGQHHAHMIPKGLPGEGNILIFDNGGWAGYGLPGQTTPYGTKAYRRDHSRVLEIDPITLKIVWQYTPTEAGHLQPYHSHHFYSPFISSAQRLPNGNTMITEGSGGRLIEVTADHELVWEYISPYWGKKFKLNMVYRAYRLPYEWVPQLEKQEEVAIPRVEVTTFRMPGAAPLGCDDETEVAGTLGYGEVDGFCVTTVEEEAPTDDDNDDEGIIRI</sequence>
<dbReference type="OrthoDB" id="264813at2"/>
<keyword evidence="2" id="KW-1185">Reference proteome</keyword>
<keyword evidence="1" id="KW-0808">Transferase</keyword>
<organism evidence="1 2">
    <name type="scientific">Desulforamulus aeronauticus DSM 10349</name>
    <dbReference type="NCBI Taxonomy" id="1121421"/>
    <lineage>
        <taxon>Bacteria</taxon>
        <taxon>Bacillati</taxon>
        <taxon>Bacillota</taxon>
        <taxon>Clostridia</taxon>
        <taxon>Eubacteriales</taxon>
        <taxon>Peptococcaceae</taxon>
        <taxon>Desulforamulus</taxon>
    </lineage>
</organism>
<name>A0A1M6S2Z6_9FIRM</name>
<evidence type="ECO:0000313" key="1">
    <source>
        <dbReference type="EMBL" id="SHK39051.1"/>
    </source>
</evidence>
<dbReference type="Proteomes" id="UP000183997">
    <property type="component" value="Unassembled WGS sequence"/>
</dbReference>
<reference evidence="2" key="1">
    <citation type="submission" date="2016-11" db="EMBL/GenBank/DDBJ databases">
        <authorList>
            <person name="Varghese N."/>
            <person name="Submissions S."/>
        </authorList>
    </citation>
    <scope>NUCLEOTIDE SEQUENCE [LARGE SCALE GENOMIC DNA]</scope>
    <source>
        <strain evidence="2">DSM 10349</strain>
    </source>
</reference>
<protein>
    <submittedName>
        <fullName evidence="1">Arylsulfotransferase (ASST)</fullName>
    </submittedName>
</protein>
<dbReference type="PANTHER" id="PTHR35340:SF5">
    <property type="entry name" value="ASST-DOMAIN-CONTAINING PROTEIN"/>
    <property type="match status" value="1"/>
</dbReference>
<dbReference type="Pfam" id="PF05935">
    <property type="entry name" value="Arylsulfotrans"/>
    <property type="match status" value="1"/>
</dbReference>
<dbReference type="AlphaFoldDB" id="A0A1M6S2Z6"/>
<accession>A0A1M6S2Z6</accession>
<dbReference type="EMBL" id="FRAR01000012">
    <property type="protein sequence ID" value="SHK39051.1"/>
    <property type="molecule type" value="Genomic_DNA"/>
</dbReference>
<dbReference type="RefSeq" id="WP_072913046.1">
    <property type="nucleotide sequence ID" value="NZ_FRAR01000012.1"/>
</dbReference>
<dbReference type="PANTHER" id="PTHR35340">
    <property type="entry name" value="PQQ ENZYME REPEAT PROTEIN-RELATED"/>
    <property type="match status" value="1"/>
</dbReference>
<dbReference type="InterPro" id="IPR010262">
    <property type="entry name" value="Arylsulfotransferase_bact"/>
</dbReference>
<gene>
    <name evidence="1" type="ORF">SAMN02745123_01696</name>
</gene>
<dbReference type="STRING" id="1121421.SAMN02745123_01696"/>